<dbReference type="InterPro" id="IPR028098">
    <property type="entry name" value="Glyco_trans_4-like_N"/>
</dbReference>
<dbReference type="FunFam" id="3.40.50.2000:FF:000119">
    <property type="entry name" value="Glycosyl transferase group 1"/>
    <property type="match status" value="1"/>
</dbReference>
<evidence type="ECO:0000256" key="1">
    <source>
        <dbReference type="ARBA" id="ARBA00022679"/>
    </source>
</evidence>
<dbReference type="GO" id="GO:0016757">
    <property type="term" value="F:glycosyltransferase activity"/>
    <property type="evidence" value="ECO:0007669"/>
    <property type="project" value="InterPro"/>
</dbReference>
<dbReference type="PANTHER" id="PTHR46401:SF2">
    <property type="entry name" value="GLYCOSYLTRANSFERASE WBBK-RELATED"/>
    <property type="match status" value="1"/>
</dbReference>
<organism evidence="4 5">
    <name type="scientific">Candidatus Uhrbacteria bacterium RIFCSPHIGHO2_02_FULL_60_10</name>
    <dbReference type="NCBI Taxonomy" id="1802392"/>
    <lineage>
        <taxon>Bacteria</taxon>
        <taxon>Candidatus Uhriibacteriota</taxon>
    </lineage>
</organism>
<protein>
    <recommendedName>
        <fullName evidence="6">Glycosyl transferase family 1</fullName>
    </recommendedName>
</protein>
<evidence type="ECO:0000259" key="2">
    <source>
        <dbReference type="Pfam" id="PF00534"/>
    </source>
</evidence>
<feature type="domain" description="Glycosyltransferase subfamily 4-like N-terminal" evidence="3">
    <location>
        <begin position="17"/>
        <end position="182"/>
    </location>
</feature>
<keyword evidence="1" id="KW-0808">Transferase</keyword>
<feature type="domain" description="Glycosyl transferase family 1" evidence="2">
    <location>
        <begin position="199"/>
        <end position="353"/>
    </location>
</feature>
<dbReference type="AlphaFoldDB" id="A0A1F7U7A5"/>
<gene>
    <name evidence="4" type="ORF">A3C96_02255</name>
</gene>
<dbReference type="CDD" id="cd03809">
    <property type="entry name" value="GT4_MtfB-like"/>
    <property type="match status" value="1"/>
</dbReference>
<dbReference type="Gene3D" id="3.40.50.2000">
    <property type="entry name" value="Glycogen Phosphorylase B"/>
    <property type="match status" value="2"/>
</dbReference>
<dbReference type="PANTHER" id="PTHR46401">
    <property type="entry name" value="GLYCOSYLTRANSFERASE WBBK-RELATED"/>
    <property type="match status" value="1"/>
</dbReference>
<evidence type="ECO:0000313" key="4">
    <source>
        <dbReference type="EMBL" id="OGL74129.1"/>
    </source>
</evidence>
<evidence type="ECO:0000259" key="3">
    <source>
        <dbReference type="Pfam" id="PF13439"/>
    </source>
</evidence>
<comment type="caution">
    <text evidence="4">The sequence shown here is derived from an EMBL/GenBank/DDBJ whole genome shotgun (WGS) entry which is preliminary data.</text>
</comment>
<evidence type="ECO:0008006" key="6">
    <source>
        <dbReference type="Google" id="ProtNLM"/>
    </source>
</evidence>
<dbReference type="Proteomes" id="UP000177088">
    <property type="component" value="Unassembled WGS sequence"/>
</dbReference>
<dbReference type="SUPFAM" id="SSF53756">
    <property type="entry name" value="UDP-Glycosyltransferase/glycogen phosphorylase"/>
    <property type="match status" value="1"/>
</dbReference>
<proteinExistence type="predicted"/>
<dbReference type="Pfam" id="PF00534">
    <property type="entry name" value="Glycos_transf_1"/>
    <property type="match status" value="1"/>
</dbReference>
<dbReference type="EMBL" id="MGEA01000034">
    <property type="protein sequence ID" value="OGL74129.1"/>
    <property type="molecule type" value="Genomic_DNA"/>
</dbReference>
<reference evidence="4 5" key="1">
    <citation type="journal article" date="2016" name="Nat. Commun.">
        <title>Thousands of microbial genomes shed light on interconnected biogeochemical processes in an aquifer system.</title>
        <authorList>
            <person name="Anantharaman K."/>
            <person name="Brown C.T."/>
            <person name="Hug L.A."/>
            <person name="Sharon I."/>
            <person name="Castelle C.J."/>
            <person name="Probst A.J."/>
            <person name="Thomas B.C."/>
            <person name="Singh A."/>
            <person name="Wilkins M.J."/>
            <person name="Karaoz U."/>
            <person name="Brodie E.L."/>
            <person name="Williams K.H."/>
            <person name="Hubbard S.S."/>
            <person name="Banfield J.F."/>
        </authorList>
    </citation>
    <scope>NUCLEOTIDE SEQUENCE [LARGE SCALE GENOMIC DNA]</scope>
</reference>
<accession>A0A1F7U7A5</accession>
<dbReference type="InterPro" id="IPR001296">
    <property type="entry name" value="Glyco_trans_1"/>
</dbReference>
<sequence>MTKVLFDIRPLLEPRRSGVGNYTLGLMRALLSSAEPGIEFIFAANAAGRHLPDETTSLVDPQRHTISLTRWPNRLLNAGVATTGWPRLEDLHGDAAAVYLPNLNFAATRRPLIVTVHDLSFIRRPESFSPRQRLWHAAIRPAALFRRATHLVAVSEHTKADLIDLFGLAPEKITVINPGLDAGVRPAAPEVQDSLRNKFGLSRPYFLYLGNLEPRKNIPSLLSAFEKMPDATELVIAGGRGWGAEKIFRQAAQSPARERIRFLDYVAAADRAALYSAALALVYPSFYEGFGLPPLEAMACGTPVIVSHATSLPQTVGATGLLIDPYDIDSIAEGMKAVLDEPALRARLSAAGPAQAAKFSWQDSARRLLGVFGQVTK</sequence>
<dbReference type="GO" id="GO:0009103">
    <property type="term" value="P:lipopolysaccharide biosynthetic process"/>
    <property type="evidence" value="ECO:0007669"/>
    <property type="project" value="TreeGrafter"/>
</dbReference>
<evidence type="ECO:0000313" key="5">
    <source>
        <dbReference type="Proteomes" id="UP000177088"/>
    </source>
</evidence>
<dbReference type="Pfam" id="PF13439">
    <property type="entry name" value="Glyco_transf_4"/>
    <property type="match status" value="1"/>
</dbReference>
<name>A0A1F7U7A5_9BACT</name>